<feature type="domain" description="Thioredoxin" evidence="3">
    <location>
        <begin position="34"/>
        <end position="168"/>
    </location>
</feature>
<evidence type="ECO:0000256" key="2">
    <source>
        <dbReference type="SAM" id="SignalP"/>
    </source>
</evidence>
<proteinExistence type="predicted"/>
<dbReference type="RefSeq" id="WP_160545989.1">
    <property type="nucleotide sequence ID" value="NZ_JBHLUU010000127.1"/>
</dbReference>
<evidence type="ECO:0000259" key="3">
    <source>
        <dbReference type="PROSITE" id="PS51352"/>
    </source>
</evidence>
<dbReference type="EC" id="1.11.1.24" evidence="4"/>
<sequence length="168" mass="19217">MLKKVTFTLFLFSLMTIALTHTMAEAAPDNLPGLRVGEKAPEFELKTLDGKTVKLSDYRGKKVILNFWATWCPPCKAEMPDIQKYYNEADDNVEILAVNIDPQYDVKKFVRDANVTFPVLLDSKDEVNTLYKILTIPTTYFIDGEGIIRSKHLSVMTTEIIREHIKNM</sequence>
<dbReference type="SUPFAM" id="SSF52833">
    <property type="entry name" value="Thioredoxin-like"/>
    <property type="match status" value="1"/>
</dbReference>
<dbReference type="Pfam" id="PF00578">
    <property type="entry name" value="AhpC-TSA"/>
    <property type="match status" value="1"/>
</dbReference>
<dbReference type="EMBL" id="JBHLUU010000127">
    <property type="protein sequence ID" value="MFC0478079.1"/>
    <property type="molecule type" value="Genomic_DNA"/>
</dbReference>
<dbReference type="PROSITE" id="PS51352">
    <property type="entry name" value="THIOREDOXIN_2"/>
    <property type="match status" value="1"/>
</dbReference>
<keyword evidence="1" id="KW-1015">Disulfide bond</keyword>
<dbReference type="InterPro" id="IPR017937">
    <property type="entry name" value="Thioredoxin_CS"/>
</dbReference>
<comment type="caution">
    <text evidence="4">The sequence shown here is derived from an EMBL/GenBank/DDBJ whole genome shotgun (WGS) entry which is preliminary data.</text>
</comment>
<evidence type="ECO:0000313" key="5">
    <source>
        <dbReference type="Proteomes" id="UP001589738"/>
    </source>
</evidence>
<feature type="signal peptide" evidence="2">
    <location>
        <begin position="1"/>
        <end position="26"/>
    </location>
</feature>
<dbReference type="InterPro" id="IPR050553">
    <property type="entry name" value="Thioredoxin_ResA/DsbE_sf"/>
</dbReference>
<feature type="chain" id="PRO_5047499124" evidence="2">
    <location>
        <begin position="27"/>
        <end position="168"/>
    </location>
</feature>
<dbReference type="PROSITE" id="PS00194">
    <property type="entry name" value="THIOREDOXIN_1"/>
    <property type="match status" value="1"/>
</dbReference>
<keyword evidence="4" id="KW-0560">Oxidoreductase</keyword>
<gene>
    <name evidence="4" type="ORF">ACFFHF_23095</name>
</gene>
<accession>A0ABV6KXV2</accession>
<evidence type="ECO:0000256" key="1">
    <source>
        <dbReference type="ARBA" id="ARBA00023157"/>
    </source>
</evidence>
<evidence type="ECO:0000313" key="4">
    <source>
        <dbReference type="EMBL" id="MFC0478079.1"/>
    </source>
</evidence>
<dbReference type="InterPro" id="IPR013766">
    <property type="entry name" value="Thioredoxin_domain"/>
</dbReference>
<dbReference type="CDD" id="cd02966">
    <property type="entry name" value="TlpA_like_family"/>
    <property type="match status" value="1"/>
</dbReference>
<dbReference type="InterPro" id="IPR036249">
    <property type="entry name" value="Thioredoxin-like_sf"/>
</dbReference>
<dbReference type="InterPro" id="IPR000866">
    <property type="entry name" value="AhpC/TSA"/>
</dbReference>
<protein>
    <submittedName>
        <fullName evidence="4">Peroxiredoxin family protein</fullName>
        <ecNumber evidence="4">1.11.1.24</ecNumber>
    </submittedName>
</protein>
<dbReference type="Proteomes" id="UP001589738">
    <property type="component" value="Unassembled WGS sequence"/>
</dbReference>
<reference evidence="4 5" key="1">
    <citation type="submission" date="2024-09" db="EMBL/GenBank/DDBJ databases">
        <authorList>
            <person name="Sun Q."/>
            <person name="Mori K."/>
        </authorList>
    </citation>
    <scope>NUCLEOTIDE SEQUENCE [LARGE SCALE GENOMIC DNA]</scope>
    <source>
        <strain evidence="4 5">CGMCC 1.9126</strain>
    </source>
</reference>
<dbReference type="Gene3D" id="3.40.30.10">
    <property type="entry name" value="Glutaredoxin"/>
    <property type="match status" value="1"/>
</dbReference>
<organism evidence="4 5">
    <name type="scientific">Robertmurraya beringensis</name>
    <dbReference type="NCBI Taxonomy" id="641660"/>
    <lineage>
        <taxon>Bacteria</taxon>
        <taxon>Bacillati</taxon>
        <taxon>Bacillota</taxon>
        <taxon>Bacilli</taxon>
        <taxon>Bacillales</taxon>
        <taxon>Bacillaceae</taxon>
        <taxon>Robertmurraya</taxon>
    </lineage>
</organism>
<keyword evidence="4" id="KW-0575">Peroxidase</keyword>
<dbReference type="PANTHER" id="PTHR42852">
    <property type="entry name" value="THIOL:DISULFIDE INTERCHANGE PROTEIN DSBE"/>
    <property type="match status" value="1"/>
</dbReference>
<keyword evidence="5" id="KW-1185">Reference proteome</keyword>
<dbReference type="GO" id="GO:0140824">
    <property type="term" value="F:thioredoxin-dependent peroxiredoxin activity"/>
    <property type="evidence" value="ECO:0007669"/>
    <property type="project" value="UniProtKB-EC"/>
</dbReference>
<keyword evidence="2" id="KW-0732">Signal</keyword>
<name>A0ABV6KXV2_9BACI</name>
<dbReference type="PANTHER" id="PTHR42852:SF1">
    <property type="entry name" value="THIOREDOXIN-LIKE PROTEIN YNEN"/>
    <property type="match status" value="1"/>
</dbReference>